<dbReference type="AlphaFoldDB" id="A0A120DIX5"/>
<sequence length="259" mass="30176">MFDVEKMKKIYFDWIDKKIQFVPSKNQDYMTITTPFLDMYNDYIELVIAQGNTSKYIISDDGYTINELGLLDINLNRKSKRRDYFQSILINFGVKNQNNELIIEFDDLAQFPDAQNRLTQCMLQAFDLFQTSKNSVIKYFKEDVTNYFIDNNIPVGEDLSLLGKSGRNSKFDIVVGRTRKKPQQAIKVVNTPINSNIANPLFRIIDVRESQPKTEFSVIANNINSPVSSDFKSAFKNYNIPVYSWSEREQWLSKFKLAM</sequence>
<dbReference type="PATRIC" id="fig|47770.28.peg.1682"/>
<dbReference type="InterPro" id="IPR014960">
    <property type="entry name" value="DUF1828"/>
</dbReference>
<gene>
    <name evidence="3" type="ORF">AEL95_01250</name>
</gene>
<evidence type="ECO:0000259" key="1">
    <source>
        <dbReference type="Pfam" id="PF08861"/>
    </source>
</evidence>
<accession>A0A120DIX5</accession>
<dbReference type="Pfam" id="PF08862">
    <property type="entry name" value="DUF1829"/>
    <property type="match status" value="1"/>
</dbReference>
<name>A0A120DIX5_9LACO</name>
<feature type="domain" description="DUF1829" evidence="2">
    <location>
        <begin position="163"/>
        <end position="248"/>
    </location>
</feature>
<comment type="caution">
    <text evidence="3">The sequence shown here is derived from an EMBL/GenBank/DDBJ whole genome shotgun (WGS) entry which is preliminary data.</text>
</comment>
<feature type="domain" description="DUF1828" evidence="1">
    <location>
        <begin position="34"/>
        <end position="124"/>
    </location>
</feature>
<dbReference type="Proteomes" id="UP000067598">
    <property type="component" value="Unassembled WGS sequence"/>
</dbReference>
<dbReference type="InterPro" id="IPR014961">
    <property type="entry name" value="DUF1829"/>
</dbReference>
<evidence type="ECO:0000313" key="4">
    <source>
        <dbReference type="Proteomes" id="UP000067598"/>
    </source>
</evidence>
<dbReference type="Pfam" id="PF08861">
    <property type="entry name" value="DUF1828"/>
    <property type="match status" value="1"/>
</dbReference>
<evidence type="ECO:0000259" key="2">
    <source>
        <dbReference type="Pfam" id="PF08862"/>
    </source>
</evidence>
<dbReference type="EMBL" id="LJGP01000006">
    <property type="protein sequence ID" value="KWU04728.1"/>
    <property type="molecule type" value="Genomic_DNA"/>
</dbReference>
<evidence type="ECO:0000313" key="3">
    <source>
        <dbReference type="EMBL" id="KWU04728.1"/>
    </source>
</evidence>
<proteinExistence type="predicted"/>
<organism evidence="3 4">
    <name type="scientific">Lactobacillus crispatus</name>
    <dbReference type="NCBI Taxonomy" id="47770"/>
    <lineage>
        <taxon>Bacteria</taxon>
        <taxon>Bacillati</taxon>
        <taxon>Bacillota</taxon>
        <taxon>Bacilli</taxon>
        <taxon>Lactobacillales</taxon>
        <taxon>Lactobacillaceae</taxon>
        <taxon>Lactobacillus</taxon>
    </lineage>
</organism>
<evidence type="ECO:0008006" key="5">
    <source>
        <dbReference type="Google" id="ProtNLM"/>
    </source>
</evidence>
<protein>
    <recommendedName>
        <fullName evidence="5">DUF1828 domain-containing protein</fullName>
    </recommendedName>
</protein>
<reference evidence="3 4" key="1">
    <citation type="journal article" date="2016" name="Microbiology (Mosc.)">
        <title>Comparison of Lactobacillus crispatus isolates from Lactobacillus-dominated vaginal microbiomes with isolates from microbiomes containing bacterial vaginosis-associated bacteria.</title>
        <authorList>
            <person name="Abdelmaksoud A.A."/>
            <person name="Koparde V.N."/>
            <person name="Sheth N.U."/>
            <person name="Serrano M.G."/>
            <person name="Glascock A.L."/>
            <person name="Fettweis J.M."/>
            <person name="Strauss Iii J.F."/>
            <person name="Buck G.A."/>
            <person name="Jefferson K.K."/>
        </authorList>
    </citation>
    <scope>NUCLEOTIDE SEQUENCE [LARGE SCALE GENOMIC DNA]</scope>
    <source>
        <strain evidence="3 4">VMC3</strain>
    </source>
</reference>
<dbReference type="RefSeq" id="WP_060461695.1">
    <property type="nucleotide sequence ID" value="NZ_AP025162.1"/>
</dbReference>